<dbReference type="InterPro" id="IPR008135">
    <property type="entry name" value="Competence-induced_CinA"/>
</dbReference>
<reference evidence="3" key="1">
    <citation type="submission" date="2024-07" db="EMBL/GenBank/DDBJ databases">
        <title>Genome Analysis of a Potential Novel Vibrio Species Secreting pH- and Thermo-stable Alginate Lyase and its Application in Producing Alginate Oligosaccharides.</title>
        <authorList>
            <person name="Huang H."/>
            <person name="Bao K."/>
        </authorList>
    </citation>
    <scope>NUCLEOTIDE SEQUENCE</scope>
    <source>
        <strain evidence="3">HB236076</strain>
    </source>
</reference>
<evidence type="ECO:0000259" key="2">
    <source>
        <dbReference type="SMART" id="SM00852"/>
    </source>
</evidence>
<gene>
    <name evidence="3" type="ORF">AB0763_07535</name>
</gene>
<dbReference type="NCBIfam" id="TIGR00200">
    <property type="entry name" value="cinA_nterm"/>
    <property type="match status" value="1"/>
</dbReference>
<dbReference type="SUPFAM" id="SSF142433">
    <property type="entry name" value="CinA-like"/>
    <property type="match status" value="1"/>
</dbReference>
<dbReference type="InterPro" id="IPR050101">
    <property type="entry name" value="CinA"/>
</dbReference>
<accession>A0AB39HD62</accession>
<dbReference type="KEGG" id="vih:AB0763_07535"/>
<dbReference type="InterPro" id="IPR001453">
    <property type="entry name" value="MoaB/Mog_dom"/>
</dbReference>
<dbReference type="SMART" id="SM00852">
    <property type="entry name" value="MoCF_biosynth"/>
    <property type="match status" value="1"/>
</dbReference>
<dbReference type="AlphaFoldDB" id="A0AB39HD62"/>
<dbReference type="PANTHER" id="PTHR13939:SF0">
    <property type="entry name" value="NMN AMIDOHYDROLASE-LIKE PROTEIN YFAY"/>
    <property type="match status" value="1"/>
</dbReference>
<dbReference type="Gene3D" id="3.40.980.10">
    <property type="entry name" value="MoaB/Mog-like domain"/>
    <property type="match status" value="1"/>
</dbReference>
<dbReference type="Pfam" id="PF00994">
    <property type="entry name" value="MoCF_biosynth"/>
    <property type="match status" value="1"/>
</dbReference>
<protein>
    <recommendedName>
        <fullName evidence="1">CinA-like protein</fullName>
    </recommendedName>
</protein>
<evidence type="ECO:0000313" key="3">
    <source>
        <dbReference type="EMBL" id="XDK24084.1"/>
    </source>
</evidence>
<dbReference type="EMBL" id="CP162601">
    <property type="protein sequence ID" value="XDK24084.1"/>
    <property type="molecule type" value="Genomic_DNA"/>
</dbReference>
<evidence type="ECO:0000256" key="1">
    <source>
        <dbReference type="HAMAP-Rule" id="MF_00226"/>
    </source>
</evidence>
<name>A0AB39HD62_9VIBR</name>
<dbReference type="InterPro" id="IPR036425">
    <property type="entry name" value="MoaB/Mog-like_dom_sf"/>
</dbReference>
<comment type="similarity">
    <text evidence="1">Belongs to the CinA family.</text>
</comment>
<dbReference type="HAMAP" id="MF_00226_B">
    <property type="entry name" value="CinA_B"/>
    <property type="match status" value="1"/>
</dbReference>
<sequence length="413" mass="45630">MKIAMLSTGEEVLHGDIVDTNAAWLGEYCFEHGFTLTKRSTIGDSLSALTQELIMLSLNHDVVFVNGGLGPTSDDLSAQAAANANEVELEMNHSWLETLTERFAAKGRVVTKSNAKQALLPQGAEMIPNSIGTACGFSMLLNRALMFFTPGVPKEFKLMVKTQIIPFLQQQFPQHTPLACSRFYTFGHSESGLGDLLSALQLPEGYFLGYRSALPFIEIKLFGPQGDLETRAKVMALIHNIVKDYTLSIDQSVTQLIGRHLQEKQLTLSLAEQSTFGHLSAWLHDDETASGQLRHSWLLPTHSLEHDNDALAGAFALAAATREKCDTDLSLVTTELDDNHCCAVAMADASGEWGGVYQLRVGYSREEQRKVIATIAIDLLRRFLQSQPRFGQYHFIETKRSLWLPKTASTVLS</sequence>
<dbReference type="RefSeq" id="WP_306100142.1">
    <property type="nucleotide sequence ID" value="NZ_CP162601.1"/>
</dbReference>
<proteinExistence type="inferred from homology"/>
<dbReference type="CDD" id="cd00885">
    <property type="entry name" value="cinA"/>
    <property type="match status" value="1"/>
</dbReference>
<dbReference type="PIRSF" id="PIRSF006728">
    <property type="entry name" value="CinA"/>
    <property type="match status" value="1"/>
</dbReference>
<organism evidence="3">
    <name type="scientific">Vibrio sp. HB236076</name>
    <dbReference type="NCBI Taxonomy" id="3232307"/>
    <lineage>
        <taxon>Bacteria</taxon>
        <taxon>Pseudomonadati</taxon>
        <taxon>Pseudomonadota</taxon>
        <taxon>Gammaproteobacteria</taxon>
        <taxon>Vibrionales</taxon>
        <taxon>Vibrionaceae</taxon>
        <taxon>Vibrio</taxon>
    </lineage>
</organism>
<dbReference type="InterPro" id="IPR036653">
    <property type="entry name" value="CinA-like_C"/>
</dbReference>
<dbReference type="PANTHER" id="PTHR13939">
    <property type="entry name" value="NICOTINAMIDE-NUCLEOTIDE AMIDOHYDROLASE PNCC"/>
    <property type="match status" value="1"/>
</dbReference>
<feature type="domain" description="MoaB/Mog" evidence="2">
    <location>
        <begin position="4"/>
        <end position="171"/>
    </location>
</feature>
<dbReference type="SUPFAM" id="SSF53218">
    <property type="entry name" value="Molybdenum cofactor biosynthesis proteins"/>
    <property type="match status" value="1"/>
</dbReference>